<dbReference type="EMBL" id="CAJNNW010026361">
    <property type="protein sequence ID" value="CAE8684790.1"/>
    <property type="molecule type" value="Genomic_DNA"/>
</dbReference>
<dbReference type="GO" id="GO:0003689">
    <property type="term" value="F:DNA clamp loader activity"/>
    <property type="evidence" value="ECO:0007669"/>
    <property type="project" value="TreeGrafter"/>
</dbReference>
<evidence type="ECO:0000256" key="1">
    <source>
        <dbReference type="ARBA" id="ARBA00022705"/>
    </source>
</evidence>
<keyword evidence="1" id="KW-0235">DNA replication</keyword>
<dbReference type="Pfam" id="PF22534">
    <property type="entry name" value="RFC_C"/>
    <property type="match status" value="1"/>
</dbReference>
<dbReference type="Gene3D" id="1.10.8.60">
    <property type="match status" value="1"/>
</dbReference>
<dbReference type="CDD" id="cd00009">
    <property type="entry name" value="AAA"/>
    <property type="match status" value="1"/>
</dbReference>
<dbReference type="GO" id="GO:0005663">
    <property type="term" value="C:DNA replication factor C complex"/>
    <property type="evidence" value="ECO:0007669"/>
    <property type="project" value="TreeGrafter"/>
</dbReference>
<dbReference type="InterPro" id="IPR050238">
    <property type="entry name" value="DNA_Rep/Repair_Clamp_Loader"/>
</dbReference>
<organism evidence="4 5">
    <name type="scientific">Polarella glacialis</name>
    <name type="common">Dinoflagellate</name>
    <dbReference type="NCBI Taxonomy" id="89957"/>
    <lineage>
        <taxon>Eukaryota</taxon>
        <taxon>Sar</taxon>
        <taxon>Alveolata</taxon>
        <taxon>Dinophyceae</taxon>
        <taxon>Suessiales</taxon>
        <taxon>Suessiaceae</taxon>
        <taxon>Polarella</taxon>
    </lineage>
</organism>
<dbReference type="InterPro" id="IPR003593">
    <property type="entry name" value="AAA+_ATPase"/>
</dbReference>
<evidence type="ECO:0000313" key="3">
    <source>
        <dbReference type="EMBL" id="CAE8642704.1"/>
    </source>
</evidence>
<dbReference type="InterPro" id="IPR027417">
    <property type="entry name" value="P-loop_NTPase"/>
</dbReference>
<dbReference type="GO" id="GO:0005634">
    <property type="term" value="C:nucleus"/>
    <property type="evidence" value="ECO:0007669"/>
    <property type="project" value="TreeGrafter"/>
</dbReference>
<reference evidence="4" key="1">
    <citation type="submission" date="2021-02" db="EMBL/GenBank/DDBJ databases">
        <authorList>
            <person name="Dougan E. K."/>
            <person name="Rhodes N."/>
            <person name="Thang M."/>
            <person name="Chan C."/>
        </authorList>
    </citation>
    <scope>NUCLEOTIDE SEQUENCE</scope>
</reference>
<dbReference type="Gene3D" id="1.20.272.10">
    <property type="match status" value="1"/>
</dbReference>
<dbReference type="OMA" id="LKADIMH"/>
<evidence type="ECO:0000259" key="2">
    <source>
        <dbReference type="SMART" id="SM00382"/>
    </source>
</evidence>
<dbReference type="SUPFAM" id="SSF48019">
    <property type="entry name" value="post-AAA+ oligomerization domain-like"/>
    <property type="match status" value="1"/>
</dbReference>
<dbReference type="SUPFAM" id="SSF52540">
    <property type="entry name" value="P-loop containing nucleoside triphosphate hydrolases"/>
    <property type="match status" value="1"/>
</dbReference>
<comment type="caution">
    <text evidence="4">The sequence shown here is derived from an EMBL/GenBank/DDBJ whole genome shotgun (WGS) entry which is preliminary data.</text>
</comment>
<dbReference type="GO" id="GO:0006261">
    <property type="term" value="P:DNA-templated DNA replication"/>
    <property type="evidence" value="ECO:0007669"/>
    <property type="project" value="TreeGrafter"/>
</dbReference>
<dbReference type="PANTHER" id="PTHR11669">
    <property type="entry name" value="REPLICATION FACTOR C / DNA POLYMERASE III GAMMA-TAU SUBUNIT"/>
    <property type="match status" value="1"/>
</dbReference>
<evidence type="ECO:0000313" key="5">
    <source>
        <dbReference type="Proteomes" id="UP000626109"/>
    </source>
</evidence>
<dbReference type="FunFam" id="3.40.50.300:FF:000136">
    <property type="entry name" value="Replication factor C subunit 5"/>
    <property type="match status" value="1"/>
</dbReference>
<dbReference type="GO" id="GO:0006281">
    <property type="term" value="P:DNA repair"/>
    <property type="evidence" value="ECO:0007669"/>
    <property type="project" value="TreeGrafter"/>
</dbReference>
<name>A0A813JTM1_POLGL</name>
<evidence type="ECO:0000313" key="4">
    <source>
        <dbReference type="EMBL" id="CAE8684790.1"/>
    </source>
</evidence>
<dbReference type="Pfam" id="PF21960">
    <property type="entry name" value="RCF1-5-like_lid"/>
    <property type="match status" value="1"/>
</dbReference>
<dbReference type="AlphaFoldDB" id="A0A813JTM1"/>
<dbReference type="SMART" id="SM00382">
    <property type="entry name" value="AAA"/>
    <property type="match status" value="1"/>
</dbReference>
<dbReference type="GO" id="GO:0003677">
    <property type="term" value="F:DNA binding"/>
    <property type="evidence" value="ECO:0007669"/>
    <property type="project" value="InterPro"/>
</dbReference>
<evidence type="ECO:0000313" key="6">
    <source>
        <dbReference type="Proteomes" id="UP000654075"/>
    </source>
</evidence>
<dbReference type="Proteomes" id="UP000626109">
    <property type="component" value="Unassembled WGS sequence"/>
</dbReference>
<proteinExistence type="predicted"/>
<accession>A0A813JTM1</accession>
<sequence>MAMLWVDKHRPKTLAEMDYHKDLSARLQRIAVSGEMPHMLICGPSGAGKSTRVHALLREIYGQGAEMVKVETRTVAPNPNTPSNTVDIQVVVSNHHLQLTPSDIGRKDRAVVMQLIKEVASHPPLGGHTFKVVVIDEAGSLSSDAQAALRRTMERYMKTCRIILLSDSASKIIPPLRSRCLPIRIGAPSNEEIQLVLQKVSSSEGVKLAPELGHKIAEKCGRDVRRALLLLEMVHTQANSPSLSKDVGLPTEAWNLAIEKVAKKILQEQSPRMAMEVRGNVYELLLGCLPADFIVKELVLKLMADQKNDVVKQKALAAAAHFESTMRQGSKDIFHIEAFVLRFMADYRASMGTR</sequence>
<protein>
    <recommendedName>
        <fullName evidence="2">AAA+ ATPase domain-containing protein</fullName>
    </recommendedName>
</protein>
<dbReference type="EMBL" id="CAJNNV010033194">
    <property type="protein sequence ID" value="CAE8642704.1"/>
    <property type="molecule type" value="Genomic_DNA"/>
</dbReference>
<dbReference type="Gene3D" id="3.40.50.300">
    <property type="entry name" value="P-loop containing nucleotide triphosphate hydrolases"/>
    <property type="match status" value="1"/>
</dbReference>
<dbReference type="InterPro" id="IPR008921">
    <property type="entry name" value="DNA_pol3_clamp-load_cplx_C"/>
</dbReference>
<gene>
    <name evidence="3" type="ORF">PGLA1383_LOCUS57120</name>
    <name evidence="4" type="ORF">PGLA2088_LOCUS24124</name>
</gene>
<keyword evidence="6" id="KW-1185">Reference proteome</keyword>
<dbReference type="OrthoDB" id="761538at2759"/>
<feature type="domain" description="AAA+ ATPase" evidence="2">
    <location>
        <begin position="35"/>
        <end position="191"/>
    </location>
</feature>
<dbReference type="Proteomes" id="UP000654075">
    <property type="component" value="Unassembled WGS sequence"/>
</dbReference>
<dbReference type="PANTHER" id="PTHR11669:SF1">
    <property type="entry name" value="REPLICATION FACTOR C SUBUNIT 3"/>
    <property type="match status" value="1"/>
</dbReference>
<dbReference type="Pfam" id="PF13177">
    <property type="entry name" value="DNA_pol3_delta2"/>
    <property type="match status" value="1"/>
</dbReference>